<dbReference type="EMBL" id="JALLBG020000062">
    <property type="protein sequence ID" value="KAL3768833.1"/>
    <property type="molecule type" value="Genomic_DNA"/>
</dbReference>
<feature type="domain" description="AAA+ ATPase" evidence="1">
    <location>
        <begin position="285"/>
        <end position="426"/>
    </location>
</feature>
<proteinExistence type="predicted"/>
<dbReference type="InterPro" id="IPR003593">
    <property type="entry name" value="AAA+_ATPase"/>
</dbReference>
<name>A0ABD3N0N4_9STRA</name>
<dbReference type="SMART" id="SM00382">
    <property type="entry name" value="AAA"/>
    <property type="match status" value="1"/>
</dbReference>
<sequence length="730" mass="81804">MAFRRLLEFLSYSFGGGTDVTGALKHAIDVLENDMTSSDIILVTDGELPNPPVSNAVLTKLEQMKRQNGLEIHGLLVGKRESESLNLLCNEVHNFLGSYDGINGSTYLSFGSRTRTSSSLSLASSKKNNLHPFLAASFLPRSIRRQSRMILHATSKLGMGDEIYNCNMKLKKRDDRTKRRRFDDFDDDLEWQETESVGYVSGGSKNKVSQEYQPVKSEFDQKVEDAVSLLQIESSKFVEESRLVVDGGELPWSGIKVLADTIEYVASDLVERDTEARLVVLGMISKEHVLFIGPPGTSKSEIGRKLSQLCGGPFFQRLFTRFTTPEEIFGPLSLRALENDEYVRNIEGYLPTATVAFLDEIFKANSAILNTLLTILNERKFDNGAGRRVSCPLKCVIGASNELPESDELDALLDRFLLRSYVTPVSDDGLMELLSTKIPSSTPATDSNIINLLEDVISGASTALDEVSIGQNICILIRDLRTFLRDELDIYVSDRRLVKACRLLKVSAASHGRRRVDFIDCLLLQHVLWKYPEQRDTIREWLLDNMTPGTDDIVTQTKFLLQGLRAESLEVVKKTMGDLTGEAGARTSDLDVISSIVTELDSIAKLLKEQYDELGRHIQQLHDVSNHLWINRDDAQASKQYLSPVAEAAIVSVRQALLDTTSLRLALTSTSIVNEVRSSAIEALTNQYYIEASFTDDELQMSLKDAKRRYIGDQLRRWKSARQIFETTSR</sequence>
<dbReference type="Pfam" id="PF17868">
    <property type="entry name" value="AAA_lid_8"/>
    <property type="match status" value="1"/>
</dbReference>
<organism evidence="2 3">
    <name type="scientific">Discostella pseudostelligera</name>
    <dbReference type="NCBI Taxonomy" id="259834"/>
    <lineage>
        <taxon>Eukaryota</taxon>
        <taxon>Sar</taxon>
        <taxon>Stramenopiles</taxon>
        <taxon>Ochrophyta</taxon>
        <taxon>Bacillariophyta</taxon>
        <taxon>Coscinodiscophyceae</taxon>
        <taxon>Thalassiosirophycidae</taxon>
        <taxon>Stephanodiscales</taxon>
        <taxon>Stephanodiscaceae</taxon>
        <taxon>Discostella</taxon>
    </lineage>
</organism>
<dbReference type="InterPro" id="IPR045427">
    <property type="entry name" value="MoxR"/>
</dbReference>
<evidence type="ECO:0000313" key="3">
    <source>
        <dbReference type="Proteomes" id="UP001530293"/>
    </source>
</evidence>
<dbReference type="PANTHER" id="PTHR32204:SF0">
    <property type="entry name" value="ATPASE RAVA"/>
    <property type="match status" value="1"/>
</dbReference>
<comment type="caution">
    <text evidence="2">The sequence shown here is derived from an EMBL/GenBank/DDBJ whole genome shotgun (WGS) entry which is preliminary data.</text>
</comment>
<evidence type="ECO:0000313" key="2">
    <source>
        <dbReference type="EMBL" id="KAL3768833.1"/>
    </source>
</evidence>
<gene>
    <name evidence="2" type="ORF">ACHAWU_006934</name>
</gene>
<evidence type="ECO:0000259" key="1">
    <source>
        <dbReference type="SMART" id="SM00382"/>
    </source>
</evidence>
<dbReference type="InterPro" id="IPR001270">
    <property type="entry name" value="ClpA/B"/>
</dbReference>
<dbReference type="InterPro" id="IPR036465">
    <property type="entry name" value="vWFA_dom_sf"/>
</dbReference>
<dbReference type="PRINTS" id="PR00300">
    <property type="entry name" value="CLPPROTEASEA"/>
</dbReference>
<dbReference type="Pfam" id="PF20030">
    <property type="entry name" value="bpMoxR"/>
    <property type="match status" value="1"/>
</dbReference>
<protein>
    <recommendedName>
        <fullName evidence="1">AAA+ ATPase domain-containing protein</fullName>
    </recommendedName>
</protein>
<dbReference type="AlphaFoldDB" id="A0ABD3N0N4"/>
<dbReference type="CDD" id="cd00009">
    <property type="entry name" value="AAA"/>
    <property type="match status" value="1"/>
</dbReference>
<keyword evidence="3" id="KW-1185">Reference proteome</keyword>
<dbReference type="InterPro" id="IPR050513">
    <property type="entry name" value="RavA_ATPases"/>
</dbReference>
<accession>A0ABD3N0N4</accession>
<dbReference type="Gene3D" id="3.40.50.410">
    <property type="entry name" value="von Willebrand factor, type A domain"/>
    <property type="match status" value="1"/>
</dbReference>
<dbReference type="InterPro" id="IPR027417">
    <property type="entry name" value="P-loop_NTPase"/>
</dbReference>
<dbReference type="Proteomes" id="UP001530293">
    <property type="component" value="Unassembled WGS sequence"/>
</dbReference>
<dbReference type="Gene3D" id="3.40.50.300">
    <property type="entry name" value="P-loop containing nucleotide triphosphate hydrolases"/>
    <property type="match status" value="1"/>
</dbReference>
<dbReference type="SUPFAM" id="SSF52540">
    <property type="entry name" value="P-loop containing nucleoside triphosphate hydrolases"/>
    <property type="match status" value="1"/>
</dbReference>
<dbReference type="InterPro" id="IPR041538">
    <property type="entry name" value="RavA-like_AAA_lid"/>
</dbReference>
<reference evidence="2 3" key="1">
    <citation type="submission" date="2024-10" db="EMBL/GenBank/DDBJ databases">
        <title>Updated reference genomes for cyclostephanoid diatoms.</title>
        <authorList>
            <person name="Roberts W.R."/>
            <person name="Alverson A.J."/>
        </authorList>
    </citation>
    <scope>NUCLEOTIDE SEQUENCE [LARGE SCALE GENOMIC DNA]</scope>
    <source>
        <strain evidence="2 3">AJA232-27</strain>
    </source>
</reference>
<dbReference type="SUPFAM" id="SSF53300">
    <property type="entry name" value="vWA-like"/>
    <property type="match status" value="1"/>
</dbReference>
<dbReference type="PANTHER" id="PTHR32204">
    <property type="entry name" value="ATPASE RAVA"/>
    <property type="match status" value="1"/>
</dbReference>